<reference evidence="1" key="1">
    <citation type="submission" date="2023-05" db="EMBL/GenBank/DDBJ databases">
        <authorList>
            <person name="Huff M."/>
        </authorList>
    </citation>
    <scope>NUCLEOTIDE SEQUENCE</scope>
</reference>
<proteinExistence type="predicted"/>
<gene>
    <name evidence="1" type="ORF">FPE_LOCUS4214</name>
</gene>
<dbReference type="AlphaFoldDB" id="A0AAD1YU83"/>
<evidence type="ECO:0000313" key="1">
    <source>
        <dbReference type="EMBL" id="CAI9756784.1"/>
    </source>
</evidence>
<evidence type="ECO:0000313" key="2">
    <source>
        <dbReference type="Proteomes" id="UP000834106"/>
    </source>
</evidence>
<dbReference type="EMBL" id="OU503037">
    <property type="protein sequence ID" value="CAI9756784.1"/>
    <property type="molecule type" value="Genomic_DNA"/>
</dbReference>
<name>A0AAD1YU83_9LAMI</name>
<dbReference type="Proteomes" id="UP000834106">
    <property type="component" value="Chromosome 2"/>
</dbReference>
<organism evidence="1 2">
    <name type="scientific">Fraxinus pennsylvanica</name>
    <dbReference type="NCBI Taxonomy" id="56036"/>
    <lineage>
        <taxon>Eukaryota</taxon>
        <taxon>Viridiplantae</taxon>
        <taxon>Streptophyta</taxon>
        <taxon>Embryophyta</taxon>
        <taxon>Tracheophyta</taxon>
        <taxon>Spermatophyta</taxon>
        <taxon>Magnoliopsida</taxon>
        <taxon>eudicotyledons</taxon>
        <taxon>Gunneridae</taxon>
        <taxon>Pentapetalae</taxon>
        <taxon>asterids</taxon>
        <taxon>lamiids</taxon>
        <taxon>Lamiales</taxon>
        <taxon>Oleaceae</taxon>
        <taxon>Oleeae</taxon>
        <taxon>Fraxinus</taxon>
    </lineage>
</organism>
<protein>
    <submittedName>
        <fullName evidence="1">Uncharacterized protein</fullName>
    </submittedName>
</protein>
<keyword evidence="2" id="KW-1185">Reference proteome</keyword>
<accession>A0AAD1YU83</accession>
<sequence length="107" mass="13032">MALQTTNKALQAIGELMMKRQDIAKKWAAWARRKKVATRAALGGKGWMEVKEGGRESREWRLVSEMVVEEKRDSRVRDWEGRRWKSWWRRKEWPRIHASGWRRREWL</sequence>